<evidence type="ECO:0000313" key="3">
    <source>
        <dbReference type="EMBL" id="QDU59187.1"/>
    </source>
</evidence>
<feature type="transmembrane region" description="Helical" evidence="1">
    <location>
        <begin position="75"/>
        <end position="95"/>
    </location>
</feature>
<keyword evidence="1" id="KW-1133">Transmembrane helix</keyword>
<feature type="transmembrane region" description="Helical" evidence="1">
    <location>
        <begin position="101"/>
        <end position="124"/>
    </location>
</feature>
<dbReference type="Pfam" id="PF03733">
    <property type="entry name" value="YccF"/>
    <property type="match status" value="2"/>
</dbReference>
<sequence>MSLGRDELSCLGNILWLIFGGLFAGLGYILGGLILCLTIIGIPFGIQSIKLGVAIFCPFGKEVVELEDANSPLRLIFNAIWIIFFGWEIALAHLVSAGLCAITIIGIPFAWQHLKLIILSLLPFGRDLRDVERY</sequence>
<dbReference type="NCBIfam" id="NF008740">
    <property type="entry name" value="PRK11770.1-2"/>
    <property type="match status" value="1"/>
</dbReference>
<keyword evidence="1" id="KW-0472">Membrane</keyword>
<evidence type="ECO:0000259" key="2">
    <source>
        <dbReference type="Pfam" id="PF03733"/>
    </source>
</evidence>
<dbReference type="PIRSF" id="PIRSF028777">
    <property type="entry name" value="UCP028777"/>
    <property type="match status" value="1"/>
</dbReference>
<keyword evidence="1" id="KW-0812">Transmembrane</keyword>
<proteinExistence type="predicted"/>
<dbReference type="GO" id="GO:0005886">
    <property type="term" value="C:plasma membrane"/>
    <property type="evidence" value="ECO:0007669"/>
    <property type="project" value="TreeGrafter"/>
</dbReference>
<dbReference type="InterPro" id="IPR005185">
    <property type="entry name" value="YccF"/>
</dbReference>
<name>A0A518AWR5_9BACT</name>
<dbReference type="Proteomes" id="UP000317093">
    <property type="component" value="Chromosome"/>
</dbReference>
<dbReference type="PANTHER" id="PTHR42903">
    <property type="entry name" value="INNER MEMBRANE PROTEIN YCCF"/>
    <property type="match status" value="1"/>
</dbReference>
<feature type="transmembrane region" description="Helical" evidence="1">
    <location>
        <begin position="14"/>
        <end position="40"/>
    </location>
</feature>
<dbReference type="AlphaFoldDB" id="A0A518AWR5"/>
<keyword evidence="4" id="KW-1185">Reference proteome</keyword>
<dbReference type="KEGG" id="knv:Pan216_00140"/>
<evidence type="ECO:0000256" key="1">
    <source>
        <dbReference type="SAM" id="Phobius"/>
    </source>
</evidence>
<dbReference type="EMBL" id="CP036279">
    <property type="protein sequence ID" value="QDU59187.1"/>
    <property type="molecule type" value="Genomic_DNA"/>
</dbReference>
<dbReference type="PANTHER" id="PTHR42903:SF1">
    <property type="entry name" value="INNER MEMBRANE PROTEIN YCCF"/>
    <property type="match status" value="1"/>
</dbReference>
<gene>
    <name evidence="3" type="primary">yccF</name>
    <name evidence="3" type="ORF">Pan216_00140</name>
</gene>
<evidence type="ECO:0000313" key="4">
    <source>
        <dbReference type="Proteomes" id="UP000317093"/>
    </source>
</evidence>
<feature type="domain" description="Inner membrane component" evidence="2">
    <location>
        <begin position="76"/>
        <end position="126"/>
    </location>
</feature>
<feature type="domain" description="Inner membrane component" evidence="2">
    <location>
        <begin position="11"/>
        <end position="61"/>
    </location>
</feature>
<dbReference type="InterPro" id="IPR052937">
    <property type="entry name" value="Inner_membrane_protein"/>
</dbReference>
<organism evidence="3 4">
    <name type="scientific">Kolteria novifilia</name>
    <dbReference type="NCBI Taxonomy" id="2527975"/>
    <lineage>
        <taxon>Bacteria</taxon>
        <taxon>Pseudomonadati</taxon>
        <taxon>Planctomycetota</taxon>
        <taxon>Planctomycetia</taxon>
        <taxon>Kolteriales</taxon>
        <taxon>Kolteriaceae</taxon>
        <taxon>Kolteria</taxon>
    </lineage>
</organism>
<reference evidence="3 4" key="1">
    <citation type="submission" date="2019-02" db="EMBL/GenBank/DDBJ databases">
        <title>Deep-cultivation of Planctomycetes and their phenomic and genomic characterization uncovers novel biology.</title>
        <authorList>
            <person name="Wiegand S."/>
            <person name="Jogler M."/>
            <person name="Boedeker C."/>
            <person name="Pinto D."/>
            <person name="Vollmers J."/>
            <person name="Rivas-Marin E."/>
            <person name="Kohn T."/>
            <person name="Peeters S.H."/>
            <person name="Heuer A."/>
            <person name="Rast P."/>
            <person name="Oberbeckmann S."/>
            <person name="Bunk B."/>
            <person name="Jeske O."/>
            <person name="Meyerdierks A."/>
            <person name="Storesund J.E."/>
            <person name="Kallscheuer N."/>
            <person name="Luecker S."/>
            <person name="Lage O.M."/>
            <person name="Pohl T."/>
            <person name="Merkel B.J."/>
            <person name="Hornburger P."/>
            <person name="Mueller R.-W."/>
            <person name="Bruemmer F."/>
            <person name="Labrenz M."/>
            <person name="Spormann A.M."/>
            <person name="Op den Camp H."/>
            <person name="Overmann J."/>
            <person name="Amann R."/>
            <person name="Jetten M.S.M."/>
            <person name="Mascher T."/>
            <person name="Medema M.H."/>
            <person name="Devos D.P."/>
            <person name="Kaster A.-K."/>
            <person name="Ovreas L."/>
            <person name="Rohde M."/>
            <person name="Galperin M.Y."/>
            <person name="Jogler C."/>
        </authorList>
    </citation>
    <scope>NUCLEOTIDE SEQUENCE [LARGE SCALE GENOMIC DNA]</scope>
    <source>
        <strain evidence="3 4">Pan216</strain>
    </source>
</reference>
<accession>A0A518AWR5</accession>
<protein>
    <submittedName>
        <fullName evidence="3">Inner membrane protein YccF</fullName>
    </submittedName>
</protein>
<dbReference type="InterPro" id="IPR031308">
    <property type="entry name" value="UCP028777"/>
</dbReference>